<accession>A0ABV4CH24</accession>
<dbReference type="EMBL" id="JBGEHV010000021">
    <property type="protein sequence ID" value="MEY8040390.1"/>
    <property type="molecule type" value="Genomic_DNA"/>
</dbReference>
<dbReference type="Proteomes" id="UP001564626">
    <property type="component" value="Unassembled WGS sequence"/>
</dbReference>
<reference evidence="1 2" key="1">
    <citation type="submission" date="2024-08" db="EMBL/GenBank/DDBJ databases">
        <title>Genome mining of Saccharopolyspora cebuensis PGLac3 from Nigerian medicinal plant.</title>
        <authorList>
            <person name="Ezeobiora C.E."/>
            <person name="Igbokwe N.H."/>
            <person name="Amin D.H."/>
            <person name="Mendie U.E."/>
        </authorList>
    </citation>
    <scope>NUCLEOTIDE SEQUENCE [LARGE SCALE GENOMIC DNA]</scope>
    <source>
        <strain evidence="1 2">PGLac3</strain>
    </source>
</reference>
<keyword evidence="2" id="KW-1185">Reference proteome</keyword>
<dbReference type="RefSeq" id="WP_345367315.1">
    <property type="nucleotide sequence ID" value="NZ_BAABII010000018.1"/>
</dbReference>
<evidence type="ECO:0000313" key="1">
    <source>
        <dbReference type="EMBL" id="MEY8040390.1"/>
    </source>
</evidence>
<protein>
    <submittedName>
        <fullName evidence="1">Uncharacterized protein</fullName>
    </submittedName>
</protein>
<comment type="caution">
    <text evidence="1">The sequence shown here is derived from an EMBL/GenBank/DDBJ whole genome shotgun (WGS) entry which is preliminary data.</text>
</comment>
<evidence type="ECO:0000313" key="2">
    <source>
        <dbReference type="Proteomes" id="UP001564626"/>
    </source>
</evidence>
<gene>
    <name evidence="1" type="ORF">AB8O55_13370</name>
</gene>
<sequence length="114" mass="11665">MIAVAIAAALPTTGLGTQAFTLAMELKEDIAAAADRVASNWITDFTAPGVRLREAAGTGSAIVGHGNPGDGLTTHQKVIGEPVRCPDGTTNSEWFEITNARTSAKGFASACHLG</sequence>
<name>A0ABV4CH24_9PSEU</name>
<proteinExistence type="predicted"/>
<organism evidence="1 2">
    <name type="scientific">Saccharopolyspora cebuensis</name>
    <dbReference type="NCBI Taxonomy" id="418759"/>
    <lineage>
        <taxon>Bacteria</taxon>
        <taxon>Bacillati</taxon>
        <taxon>Actinomycetota</taxon>
        <taxon>Actinomycetes</taxon>
        <taxon>Pseudonocardiales</taxon>
        <taxon>Pseudonocardiaceae</taxon>
        <taxon>Saccharopolyspora</taxon>
    </lineage>
</organism>